<feature type="region of interest" description="Disordered" evidence="4">
    <location>
        <begin position="261"/>
        <end position="285"/>
    </location>
</feature>
<comment type="caution">
    <text evidence="6">The sequence shown here is derived from an EMBL/GenBank/DDBJ whole genome shotgun (WGS) entry which is preliminary data.</text>
</comment>
<evidence type="ECO:0000256" key="1">
    <source>
        <dbReference type="ARBA" id="ARBA00004123"/>
    </source>
</evidence>
<dbReference type="PANTHER" id="PTHR31874:SF10">
    <property type="entry name" value="PROTEIN CHLOROPLAST IMPORT APPARATUS 2"/>
    <property type="match status" value="1"/>
</dbReference>
<reference evidence="6" key="1">
    <citation type="submission" date="2022-06" db="EMBL/GenBank/DDBJ databases">
        <title>Uncovering the hologenomic basis of an extraordinary plant invasion.</title>
        <authorList>
            <person name="Bieker V.C."/>
            <person name="Martin M.D."/>
            <person name="Gilbert T."/>
            <person name="Hodgins K."/>
            <person name="Battlay P."/>
            <person name="Petersen B."/>
            <person name="Wilson J."/>
        </authorList>
    </citation>
    <scope>NUCLEOTIDE SEQUENCE</scope>
    <source>
        <strain evidence="6">AA19_3_7</strain>
        <tissue evidence="6">Leaf</tissue>
    </source>
</reference>
<evidence type="ECO:0000256" key="3">
    <source>
        <dbReference type="PROSITE-ProRule" id="PRU00357"/>
    </source>
</evidence>
<keyword evidence="7" id="KW-1185">Reference proteome</keyword>
<dbReference type="Pfam" id="PF06203">
    <property type="entry name" value="CCT"/>
    <property type="match status" value="1"/>
</dbReference>
<dbReference type="EMBL" id="JAMZMK010005009">
    <property type="protein sequence ID" value="KAI7753967.1"/>
    <property type="molecule type" value="Genomic_DNA"/>
</dbReference>
<dbReference type="GO" id="GO:0006355">
    <property type="term" value="P:regulation of DNA-templated transcription"/>
    <property type="evidence" value="ECO:0007669"/>
    <property type="project" value="TreeGrafter"/>
</dbReference>
<evidence type="ECO:0000259" key="5">
    <source>
        <dbReference type="PROSITE" id="PS51017"/>
    </source>
</evidence>
<protein>
    <recommendedName>
        <fullName evidence="5">CCT domain-containing protein</fullName>
    </recommendedName>
</protein>
<feature type="compositionally biased region" description="Basic and acidic residues" evidence="4">
    <location>
        <begin position="261"/>
        <end position="273"/>
    </location>
</feature>
<dbReference type="InterPro" id="IPR052453">
    <property type="entry name" value="CONSTANS-like_ZF"/>
</dbReference>
<evidence type="ECO:0000313" key="7">
    <source>
        <dbReference type="Proteomes" id="UP001206925"/>
    </source>
</evidence>
<dbReference type="InterPro" id="IPR010402">
    <property type="entry name" value="CCT_domain"/>
</dbReference>
<evidence type="ECO:0000256" key="2">
    <source>
        <dbReference type="ARBA" id="ARBA00023242"/>
    </source>
</evidence>
<dbReference type="PANTHER" id="PTHR31874">
    <property type="entry name" value="CCT MOTIF FAMILY PROTEIN, EXPRESSED"/>
    <property type="match status" value="1"/>
</dbReference>
<feature type="domain" description="CCT" evidence="5">
    <location>
        <begin position="234"/>
        <end position="276"/>
    </location>
</feature>
<gene>
    <name evidence="6" type="ORF">M8C21_029099</name>
</gene>
<dbReference type="PROSITE" id="PS51017">
    <property type="entry name" value="CCT"/>
    <property type="match status" value="1"/>
</dbReference>
<dbReference type="Proteomes" id="UP001206925">
    <property type="component" value="Unassembled WGS sequence"/>
</dbReference>
<evidence type="ECO:0000313" key="6">
    <source>
        <dbReference type="EMBL" id="KAI7753967.1"/>
    </source>
</evidence>
<dbReference type="GO" id="GO:0005634">
    <property type="term" value="C:nucleus"/>
    <property type="evidence" value="ECO:0007669"/>
    <property type="project" value="UniProtKB-SubCell"/>
</dbReference>
<keyword evidence="2 3" id="KW-0539">Nucleus</keyword>
<sequence length="285" mass="32116">MFIPENTGFLVRRPIMEKPGSGFGSYPVRSPPDFDYRNFDSESNSMEFDTESMLDEEIGEGIDSIMGISHSTTENYETKNDYYSNSDSKTCYGYPIGLGFGGNSEFNFGIGIGMRNGIRALRNCDGGNWRSFPTVNVVNLSPPVTAKKIPVEKKKKRVEELMKKPELESELELERNSGEGCKMLLKLNYDDVLKAWSEKGSPLPEEISGSESPGGDIHSKLAQIDLFSENDGLKEVGVVRYKEKKHTRLFSKKIKYHVRKINAERRPKSEGRFVRRPSSPTSEDS</sequence>
<evidence type="ECO:0000256" key="4">
    <source>
        <dbReference type="SAM" id="MobiDB-lite"/>
    </source>
</evidence>
<dbReference type="AlphaFoldDB" id="A0AAD5D6L3"/>
<name>A0AAD5D6L3_AMBAR</name>
<accession>A0AAD5D6L3</accession>
<comment type="subcellular location">
    <subcellularLocation>
        <location evidence="1 3">Nucleus</location>
    </subcellularLocation>
</comment>
<organism evidence="6 7">
    <name type="scientific">Ambrosia artemisiifolia</name>
    <name type="common">Common ragweed</name>
    <dbReference type="NCBI Taxonomy" id="4212"/>
    <lineage>
        <taxon>Eukaryota</taxon>
        <taxon>Viridiplantae</taxon>
        <taxon>Streptophyta</taxon>
        <taxon>Embryophyta</taxon>
        <taxon>Tracheophyta</taxon>
        <taxon>Spermatophyta</taxon>
        <taxon>Magnoliopsida</taxon>
        <taxon>eudicotyledons</taxon>
        <taxon>Gunneridae</taxon>
        <taxon>Pentapetalae</taxon>
        <taxon>asterids</taxon>
        <taxon>campanulids</taxon>
        <taxon>Asterales</taxon>
        <taxon>Asteraceae</taxon>
        <taxon>Asteroideae</taxon>
        <taxon>Heliantheae alliance</taxon>
        <taxon>Heliantheae</taxon>
        <taxon>Ambrosia</taxon>
    </lineage>
</organism>
<proteinExistence type="predicted"/>